<dbReference type="SUPFAM" id="SSF56752">
    <property type="entry name" value="D-aminoacid aminotransferase-like PLP-dependent enzymes"/>
    <property type="match status" value="1"/>
</dbReference>
<dbReference type="Gene3D" id="3.30.470.10">
    <property type="match status" value="1"/>
</dbReference>
<dbReference type="NCBIfam" id="NF009897">
    <property type="entry name" value="PRK13357.1"/>
    <property type="match status" value="1"/>
</dbReference>
<comment type="function">
    <text evidence="2">Acts on leucine, isoleucine and valine.</text>
</comment>
<proteinExistence type="inferred from homology"/>
<dbReference type="Gene3D" id="3.20.10.10">
    <property type="entry name" value="D-amino Acid Aminotransferase, subunit A, domain 2"/>
    <property type="match status" value="1"/>
</dbReference>
<dbReference type="GO" id="GO:0009099">
    <property type="term" value="P:L-valine biosynthetic process"/>
    <property type="evidence" value="ECO:0007669"/>
    <property type="project" value="UniProtKB-UniPathway"/>
</dbReference>
<keyword evidence="8 15" id="KW-0032">Aminotransferase</keyword>
<comment type="similarity">
    <text evidence="6">Belongs to the class-IV pyridoxal-phosphate-dependent aminotransferase family.</text>
</comment>
<sequence>MEKVNLDWGNLPFGYIKTDYHVEYYFKDGRWSEAKVVEKDTIEIPMAATCLHYGQEAFEGLKVYEHKDGKVTTFRVDENAKRLRRSAERLLMEPVPEELFIEAVEKVTQLNKRYIPPYGHGASLYIRPLLIGISGMLGVQPSKEYLFLVFASPVGPYFKEGLKPLKFAVEEDLKRAAPGGTGDVKVGGNYAASLRVTRKARENGFKEVLYLDARQNKFIEESGPANFFGITKDGKYVTPKSDTILPSITNKSLMTIAREKLNIPVEQRPVEVEEIFDFVEAGCVGTAAVISPIKSITYRDRTVVYCENDEVGPVSRKLYDTLTAIQLGDAPDDFGWNHEIKID</sequence>
<comment type="cofactor">
    <cofactor evidence="1">
        <name>pyridoxal 5'-phosphate</name>
        <dbReference type="ChEBI" id="CHEBI:597326"/>
    </cofactor>
</comment>
<dbReference type="EC" id="2.6.1.42" evidence="7"/>
<dbReference type="Proteomes" id="UP000886124">
    <property type="component" value="Unassembled WGS sequence"/>
</dbReference>
<dbReference type="NCBIfam" id="TIGR01123">
    <property type="entry name" value="ilvE_II"/>
    <property type="match status" value="1"/>
</dbReference>
<evidence type="ECO:0000256" key="14">
    <source>
        <dbReference type="PIRSR" id="PIRSR006468-1"/>
    </source>
</evidence>
<organism evidence="15">
    <name type="scientific">Caldithrix abyssi</name>
    <dbReference type="NCBI Taxonomy" id="187145"/>
    <lineage>
        <taxon>Bacteria</taxon>
        <taxon>Pseudomonadati</taxon>
        <taxon>Calditrichota</taxon>
        <taxon>Calditrichia</taxon>
        <taxon>Calditrichales</taxon>
        <taxon>Calditrichaceae</taxon>
        <taxon>Caldithrix</taxon>
    </lineage>
</organism>
<evidence type="ECO:0000256" key="9">
    <source>
        <dbReference type="ARBA" id="ARBA00022679"/>
    </source>
</evidence>
<evidence type="ECO:0000313" key="15">
    <source>
        <dbReference type="EMBL" id="HHJ52108.1"/>
    </source>
</evidence>
<comment type="pathway">
    <text evidence="5">Amino-acid biosynthesis; L-leucine biosynthesis; L-leucine from 3-methyl-2-oxobutanoate: step 4/4.</text>
</comment>
<evidence type="ECO:0000256" key="12">
    <source>
        <dbReference type="ARBA" id="ARBA00048798"/>
    </source>
</evidence>
<keyword evidence="10" id="KW-0663">Pyridoxal phosphate</keyword>
<evidence type="ECO:0000256" key="10">
    <source>
        <dbReference type="ARBA" id="ARBA00022898"/>
    </source>
</evidence>
<dbReference type="PANTHER" id="PTHR42825:SF2">
    <property type="entry name" value="BRANCHED-CHAIN-AMINO-ACID AMINOTRANSFERASE 3, CHLOROPLASTIC-RELATED"/>
    <property type="match status" value="1"/>
</dbReference>
<name>A0A7V5UEB8_CALAY</name>
<evidence type="ECO:0000256" key="1">
    <source>
        <dbReference type="ARBA" id="ARBA00001933"/>
    </source>
</evidence>
<evidence type="ECO:0000256" key="4">
    <source>
        <dbReference type="ARBA" id="ARBA00004931"/>
    </source>
</evidence>
<dbReference type="AlphaFoldDB" id="A0A7V5UEB8"/>
<evidence type="ECO:0000256" key="5">
    <source>
        <dbReference type="ARBA" id="ARBA00005072"/>
    </source>
</evidence>
<comment type="catalytic activity">
    <reaction evidence="11">
        <text>L-valine + 2-oxoglutarate = 3-methyl-2-oxobutanoate + L-glutamate</text>
        <dbReference type="Rhea" id="RHEA:24813"/>
        <dbReference type="ChEBI" id="CHEBI:11851"/>
        <dbReference type="ChEBI" id="CHEBI:16810"/>
        <dbReference type="ChEBI" id="CHEBI:29985"/>
        <dbReference type="ChEBI" id="CHEBI:57762"/>
        <dbReference type="EC" id="2.6.1.42"/>
    </reaction>
</comment>
<dbReference type="InterPro" id="IPR043132">
    <property type="entry name" value="BCAT-like_C"/>
</dbReference>
<dbReference type="GO" id="GO:0009098">
    <property type="term" value="P:L-leucine biosynthetic process"/>
    <property type="evidence" value="ECO:0007669"/>
    <property type="project" value="UniProtKB-UniPathway"/>
</dbReference>
<comment type="catalytic activity">
    <reaction evidence="13">
        <text>L-leucine + 2-oxoglutarate = 4-methyl-2-oxopentanoate + L-glutamate</text>
        <dbReference type="Rhea" id="RHEA:18321"/>
        <dbReference type="ChEBI" id="CHEBI:16810"/>
        <dbReference type="ChEBI" id="CHEBI:17865"/>
        <dbReference type="ChEBI" id="CHEBI:29985"/>
        <dbReference type="ChEBI" id="CHEBI:57427"/>
        <dbReference type="EC" id="2.6.1.42"/>
    </reaction>
</comment>
<dbReference type="PANTHER" id="PTHR42825">
    <property type="entry name" value="AMINO ACID AMINOTRANSFERASE"/>
    <property type="match status" value="1"/>
</dbReference>
<accession>A0A7V5UEB8</accession>
<keyword evidence="9 15" id="KW-0808">Transferase</keyword>
<dbReference type="FunFam" id="3.30.470.10:FF:000004">
    <property type="entry name" value="Branched-chain-amino-acid aminotransferase"/>
    <property type="match status" value="1"/>
</dbReference>
<dbReference type="InterPro" id="IPR033939">
    <property type="entry name" value="BCAT_family"/>
</dbReference>
<dbReference type="InterPro" id="IPR036038">
    <property type="entry name" value="Aminotransferase-like"/>
</dbReference>
<evidence type="ECO:0000256" key="11">
    <source>
        <dbReference type="ARBA" id="ARBA00048212"/>
    </source>
</evidence>
<dbReference type="InterPro" id="IPR043131">
    <property type="entry name" value="BCAT-like_N"/>
</dbReference>
<comment type="pathway">
    <text evidence="3">Amino-acid biosynthesis; L-isoleucine biosynthesis; L-isoleucine from 2-oxobutanoate: step 4/4.</text>
</comment>
<evidence type="ECO:0000256" key="3">
    <source>
        <dbReference type="ARBA" id="ARBA00004824"/>
    </source>
</evidence>
<dbReference type="GO" id="GO:0009097">
    <property type="term" value="P:isoleucine biosynthetic process"/>
    <property type="evidence" value="ECO:0007669"/>
    <property type="project" value="UniProtKB-UniPathway"/>
</dbReference>
<dbReference type="CDD" id="cd01557">
    <property type="entry name" value="BCAT_beta_family"/>
    <property type="match status" value="1"/>
</dbReference>
<evidence type="ECO:0000256" key="7">
    <source>
        <dbReference type="ARBA" id="ARBA00013053"/>
    </source>
</evidence>
<gene>
    <name evidence="15" type="ORF">ENJ89_02840</name>
</gene>
<dbReference type="UniPathway" id="UPA00047">
    <property type="reaction ID" value="UER00058"/>
</dbReference>
<evidence type="ECO:0000256" key="13">
    <source>
        <dbReference type="ARBA" id="ARBA00049229"/>
    </source>
</evidence>
<comment type="caution">
    <text evidence="15">The sequence shown here is derived from an EMBL/GenBank/DDBJ whole genome shotgun (WGS) entry which is preliminary data.</text>
</comment>
<dbReference type="Pfam" id="PF01063">
    <property type="entry name" value="Aminotran_4"/>
    <property type="match status" value="1"/>
</dbReference>
<dbReference type="GO" id="GO:0004084">
    <property type="term" value="F:branched-chain-amino-acid transaminase activity"/>
    <property type="evidence" value="ECO:0007669"/>
    <property type="project" value="UniProtKB-EC"/>
</dbReference>
<feature type="modified residue" description="N6-(pyridoxal phosphate)lysine" evidence="14">
    <location>
        <position position="185"/>
    </location>
</feature>
<evidence type="ECO:0000256" key="6">
    <source>
        <dbReference type="ARBA" id="ARBA00009320"/>
    </source>
</evidence>
<dbReference type="UniPathway" id="UPA00049">
    <property type="reaction ID" value="UER00062"/>
</dbReference>
<comment type="pathway">
    <text evidence="4">Amino-acid biosynthesis; L-valine biosynthesis; L-valine from pyruvate: step 4/4.</text>
</comment>
<evidence type="ECO:0000256" key="2">
    <source>
        <dbReference type="ARBA" id="ARBA00003109"/>
    </source>
</evidence>
<dbReference type="InterPro" id="IPR001544">
    <property type="entry name" value="Aminotrans_IV"/>
</dbReference>
<dbReference type="UniPathway" id="UPA00048">
    <property type="reaction ID" value="UER00073"/>
</dbReference>
<protein>
    <recommendedName>
        <fullName evidence="7">branched-chain-amino-acid transaminase</fullName>
        <ecNumber evidence="7">2.6.1.42</ecNumber>
    </recommendedName>
</protein>
<evidence type="ECO:0000256" key="8">
    <source>
        <dbReference type="ARBA" id="ARBA00022576"/>
    </source>
</evidence>
<reference evidence="15" key="1">
    <citation type="journal article" date="2020" name="mSystems">
        <title>Genome- and Community-Level Interaction Insights into Carbon Utilization and Element Cycling Functions of Hydrothermarchaeota in Hydrothermal Sediment.</title>
        <authorList>
            <person name="Zhou Z."/>
            <person name="Liu Y."/>
            <person name="Xu W."/>
            <person name="Pan J."/>
            <person name="Luo Z.H."/>
            <person name="Li M."/>
        </authorList>
    </citation>
    <scope>NUCLEOTIDE SEQUENCE [LARGE SCALE GENOMIC DNA]</scope>
    <source>
        <strain evidence="15">HyVt-527</strain>
    </source>
</reference>
<dbReference type="PIRSF" id="PIRSF006468">
    <property type="entry name" value="BCAT1"/>
    <property type="match status" value="1"/>
</dbReference>
<dbReference type="InterPro" id="IPR005786">
    <property type="entry name" value="B_amino_transII"/>
</dbReference>
<dbReference type="EMBL" id="DROD01000196">
    <property type="protein sequence ID" value="HHJ52108.1"/>
    <property type="molecule type" value="Genomic_DNA"/>
</dbReference>
<comment type="catalytic activity">
    <reaction evidence="12">
        <text>L-isoleucine + 2-oxoglutarate = (S)-3-methyl-2-oxopentanoate + L-glutamate</text>
        <dbReference type="Rhea" id="RHEA:24801"/>
        <dbReference type="ChEBI" id="CHEBI:16810"/>
        <dbReference type="ChEBI" id="CHEBI:29985"/>
        <dbReference type="ChEBI" id="CHEBI:35146"/>
        <dbReference type="ChEBI" id="CHEBI:58045"/>
        <dbReference type="EC" id="2.6.1.42"/>
    </reaction>
</comment>